<dbReference type="EMBL" id="JADFTS010000004">
    <property type="protein sequence ID" value="KAF9609310.1"/>
    <property type="molecule type" value="Genomic_DNA"/>
</dbReference>
<evidence type="ECO:0000313" key="2">
    <source>
        <dbReference type="Proteomes" id="UP000631114"/>
    </source>
</evidence>
<name>A0A835LVS1_9MAGN</name>
<organism evidence="1 2">
    <name type="scientific">Coptis chinensis</name>
    <dbReference type="NCBI Taxonomy" id="261450"/>
    <lineage>
        <taxon>Eukaryota</taxon>
        <taxon>Viridiplantae</taxon>
        <taxon>Streptophyta</taxon>
        <taxon>Embryophyta</taxon>
        <taxon>Tracheophyta</taxon>
        <taxon>Spermatophyta</taxon>
        <taxon>Magnoliopsida</taxon>
        <taxon>Ranunculales</taxon>
        <taxon>Ranunculaceae</taxon>
        <taxon>Coptidoideae</taxon>
        <taxon>Coptis</taxon>
    </lineage>
</organism>
<sequence length="104" mass="12033">MKTPLPQYKEDAIALVHALMGVFDIEHTLEVNKMPYPTKIRHAMLLAGFSNMCGKPDLSVFFNPNFKHIDKSFWDLVEIAHPAPNLHVTFPKDKYIDREHTTDR</sequence>
<protein>
    <submittedName>
        <fullName evidence="1">Uncharacterized protein</fullName>
    </submittedName>
</protein>
<keyword evidence="2" id="KW-1185">Reference proteome</keyword>
<accession>A0A835LVS1</accession>
<dbReference type="AlphaFoldDB" id="A0A835LVS1"/>
<reference evidence="1 2" key="1">
    <citation type="submission" date="2020-10" db="EMBL/GenBank/DDBJ databases">
        <title>The Coptis chinensis genome and diversification of protoberbering-type alkaloids.</title>
        <authorList>
            <person name="Wang B."/>
            <person name="Shu S."/>
            <person name="Song C."/>
            <person name="Liu Y."/>
        </authorList>
    </citation>
    <scope>NUCLEOTIDE SEQUENCE [LARGE SCALE GENOMIC DNA]</scope>
    <source>
        <strain evidence="1">HL-2020</strain>
        <tissue evidence="1">Leaf</tissue>
    </source>
</reference>
<proteinExistence type="predicted"/>
<dbReference type="Proteomes" id="UP000631114">
    <property type="component" value="Unassembled WGS sequence"/>
</dbReference>
<gene>
    <name evidence="1" type="ORF">IFM89_015555</name>
</gene>
<comment type="caution">
    <text evidence="1">The sequence shown here is derived from an EMBL/GenBank/DDBJ whole genome shotgun (WGS) entry which is preliminary data.</text>
</comment>
<evidence type="ECO:0000313" key="1">
    <source>
        <dbReference type="EMBL" id="KAF9609310.1"/>
    </source>
</evidence>